<dbReference type="InterPro" id="IPR036058">
    <property type="entry name" value="Kazal_dom_sf"/>
</dbReference>
<dbReference type="AlphaFoldDB" id="A0A9Q1F597"/>
<organism evidence="7 8">
    <name type="scientific">Synaphobranchus kaupii</name>
    <name type="common">Kaup's arrowtooth eel</name>
    <dbReference type="NCBI Taxonomy" id="118154"/>
    <lineage>
        <taxon>Eukaryota</taxon>
        <taxon>Metazoa</taxon>
        <taxon>Chordata</taxon>
        <taxon>Craniata</taxon>
        <taxon>Vertebrata</taxon>
        <taxon>Euteleostomi</taxon>
        <taxon>Actinopterygii</taxon>
        <taxon>Neopterygii</taxon>
        <taxon>Teleostei</taxon>
        <taxon>Anguilliformes</taxon>
        <taxon>Synaphobranchidae</taxon>
        <taxon>Synaphobranchus</taxon>
    </lineage>
</organism>
<reference evidence="7" key="1">
    <citation type="journal article" date="2023" name="Science">
        <title>Genome structures resolve the early diversification of teleost fishes.</title>
        <authorList>
            <person name="Parey E."/>
            <person name="Louis A."/>
            <person name="Montfort J."/>
            <person name="Bouchez O."/>
            <person name="Roques C."/>
            <person name="Iampietro C."/>
            <person name="Lluch J."/>
            <person name="Castinel A."/>
            <person name="Donnadieu C."/>
            <person name="Desvignes T."/>
            <person name="Floi Bucao C."/>
            <person name="Jouanno E."/>
            <person name="Wen M."/>
            <person name="Mejri S."/>
            <person name="Dirks R."/>
            <person name="Jansen H."/>
            <person name="Henkel C."/>
            <person name="Chen W.J."/>
            <person name="Zahm M."/>
            <person name="Cabau C."/>
            <person name="Klopp C."/>
            <person name="Thompson A.W."/>
            <person name="Robinson-Rechavi M."/>
            <person name="Braasch I."/>
            <person name="Lecointre G."/>
            <person name="Bobe J."/>
            <person name="Postlethwait J.H."/>
            <person name="Berthelot C."/>
            <person name="Roest Crollius H."/>
            <person name="Guiguen Y."/>
        </authorList>
    </citation>
    <scope>NUCLEOTIDE SEQUENCE</scope>
    <source>
        <strain evidence="7">WJC10195</strain>
    </source>
</reference>
<dbReference type="InterPro" id="IPR002350">
    <property type="entry name" value="Kazal_dom"/>
</dbReference>
<evidence type="ECO:0000256" key="1">
    <source>
        <dbReference type="ARBA" id="ARBA00004613"/>
    </source>
</evidence>
<protein>
    <recommendedName>
        <fullName evidence="6">Kazal-like domain-containing protein</fullName>
    </recommendedName>
</protein>
<dbReference type="OrthoDB" id="126772at2759"/>
<keyword evidence="3" id="KW-0646">Protease inhibitor</keyword>
<dbReference type="PANTHER" id="PTHR47729">
    <property type="entry name" value="SERINE PEPTIDASE INHIBITOR, KAZAL TYPE 2, TANDEM DUPLICATE 1-RELATED"/>
    <property type="match status" value="1"/>
</dbReference>
<sequence>MRSLQGFRKHLLGTVLSVEMQTGTRLVLFFCLAALVTASALPSGPRVADCASYSLPICTREHIPVCGDDGKDYSNECMLCLWNYEQSLSVAVAKAGEC</sequence>
<dbReference type="GO" id="GO:0004867">
    <property type="term" value="F:serine-type endopeptidase inhibitor activity"/>
    <property type="evidence" value="ECO:0007669"/>
    <property type="project" value="UniProtKB-KW"/>
</dbReference>
<gene>
    <name evidence="7" type="ORF">SKAU_G00228990</name>
</gene>
<dbReference type="Proteomes" id="UP001152622">
    <property type="component" value="Chromosome 8"/>
</dbReference>
<comment type="subcellular location">
    <subcellularLocation>
        <location evidence="1">Secreted</location>
    </subcellularLocation>
</comment>
<dbReference type="EMBL" id="JAINUF010000008">
    <property type="protein sequence ID" value="KAJ8351423.1"/>
    <property type="molecule type" value="Genomic_DNA"/>
</dbReference>
<dbReference type="SMART" id="SM00280">
    <property type="entry name" value="KAZAL"/>
    <property type="match status" value="1"/>
</dbReference>
<evidence type="ECO:0000256" key="2">
    <source>
        <dbReference type="ARBA" id="ARBA00022525"/>
    </source>
</evidence>
<dbReference type="GO" id="GO:0005576">
    <property type="term" value="C:extracellular region"/>
    <property type="evidence" value="ECO:0007669"/>
    <property type="project" value="UniProtKB-SubCell"/>
</dbReference>
<keyword evidence="5" id="KW-1015">Disulfide bond</keyword>
<dbReference type="SUPFAM" id="SSF100895">
    <property type="entry name" value="Kazal-type serine protease inhibitors"/>
    <property type="match status" value="1"/>
</dbReference>
<dbReference type="InterPro" id="IPR051597">
    <property type="entry name" value="Bifunctional_prot_inhibitor"/>
</dbReference>
<comment type="caution">
    <text evidence="7">The sequence shown here is derived from an EMBL/GenBank/DDBJ whole genome shotgun (WGS) entry which is preliminary data.</text>
</comment>
<name>A0A9Q1F597_SYNKA</name>
<evidence type="ECO:0000259" key="6">
    <source>
        <dbReference type="PROSITE" id="PS51465"/>
    </source>
</evidence>
<dbReference type="PROSITE" id="PS51465">
    <property type="entry name" value="KAZAL_2"/>
    <property type="match status" value="1"/>
</dbReference>
<keyword evidence="2" id="KW-0964">Secreted</keyword>
<evidence type="ECO:0000313" key="7">
    <source>
        <dbReference type="EMBL" id="KAJ8351423.1"/>
    </source>
</evidence>
<keyword evidence="4" id="KW-0722">Serine protease inhibitor</keyword>
<feature type="domain" description="Kazal-like" evidence="6">
    <location>
        <begin position="44"/>
        <end position="98"/>
    </location>
</feature>
<evidence type="ECO:0000256" key="3">
    <source>
        <dbReference type="ARBA" id="ARBA00022690"/>
    </source>
</evidence>
<evidence type="ECO:0000313" key="8">
    <source>
        <dbReference type="Proteomes" id="UP001152622"/>
    </source>
</evidence>
<dbReference type="Pfam" id="PF00050">
    <property type="entry name" value="Kazal_1"/>
    <property type="match status" value="1"/>
</dbReference>
<evidence type="ECO:0000256" key="4">
    <source>
        <dbReference type="ARBA" id="ARBA00022900"/>
    </source>
</evidence>
<accession>A0A9Q1F597</accession>
<dbReference type="PANTHER" id="PTHR47729:SF1">
    <property type="entry name" value="OVOMUCOID-LIKE-RELATED"/>
    <property type="match status" value="1"/>
</dbReference>
<dbReference type="Gene3D" id="3.30.60.30">
    <property type="match status" value="1"/>
</dbReference>
<evidence type="ECO:0000256" key="5">
    <source>
        <dbReference type="ARBA" id="ARBA00023157"/>
    </source>
</evidence>
<proteinExistence type="predicted"/>
<dbReference type="PROSITE" id="PS00282">
    <property type="entry name" value="KAZAL_1"/>
    <property type="match status" value="1"/>
</dbReference>
<keyword evidence="8" id="KW-1185">Reference proteome</keyword>